<evidence type="ECO:0000256" key="1">
    <source>
        <dbReference type="SAM" id="Phobius"/>
    </source>
</evidence>
<dbReference type="AlphaFoldDB" id="W4M4B0"/>
<gene>
    <name evidence="2" type="ORF">ETSY2_25465</name>
</gene>
<proteinExistence type="predicted"/>
<comment type="caution">
    <text evidence="2">The sequence shown here is derived from an EMBL/GenBank/DDBJ whole genome shotgun (WGS) entry which is preliminary data.</text>
</comment>
<keyword evidence="1" id="KW-1133">Transmembrane helix</keyword>
<feature type="transmembrane region" description="Helical" evidence="1">
    <location>
        <begin position="7"/>
        <end position="26"/>
    </location>
</feature>
<dbReference type="EMBL" id="AZHX01001061">
    <property type="protein sequence ID" value="ETX05013.1"/>
    <property type="molecule type" value="Genomic_DNA"/>
</dbReference>
<sequence length="148" mass="15781">MTSASHFYLYSIFFLCLGLVCGLIGFTPSLSHGGPFSPQGRQYGPTTPGGYAVRVSPHATTMAHSQRRAIEVYVETPDGKPADGVAVRFRPSEGVVAQDHPETRDGLATGQFEVSPGGDQPRTATIVVSVENVDITVFIDIVPAVYGR</sequence>
<dbReference type="HOGENOM" id="CLU_1861529_0_0_7"/>
<keyword evidence="3" id="KW-1185">Reference proteome</keyword>
<evidence type="ECO:0000313" key="2">
    <source>
        <dbReference type="EMBL" id="ETX05013.1"/>
    </source>
</evidence>
<organism evidence="2 3">
    <name type="scientific">Candidatus Entotheonella gemina</name>
    <dbReference type="NCBI Taxonomy" id="1429439"/>
    <lineage>
        <taxon>Bacteria</taxon>
        <taxon>Pseudomonadati</taxon>
        <taxon>Nitrospinota/Tectimicrobiota group</taxon>
        <taxon>Candidatus Tectimicrobiota</taxon>
        <taxon>Candidatus Entotheonellia</taxon>
        <taxon>Candidatus Entotheonellales</taxon>
        <taxon>Candidatus Entotheonellaceae</taxon>
        <taxon>Candidatus Entotheonella</taxon>
    </lineage>
</organism>
<name>W4M4B0_9BACT</name>
<dbReference type="Proteomes" id="UP000019140">
    <property type="component" value="Unassembled WGS sequence"/>
</dbReference>
<keyword evidence="1" id="KW-0472">Membrane</keyword>
<evidence type="ECO:0008006" key="4">
    <source>
        <dbReference type="Google" id="ProtNLM"/>
    </source>
</evidence>
<evidence type="ECO:0000313" key="3">
    <source>
        <dbReference type="Proteomes" id="UP000019140"/>
    </source>
</evidence>
<accession>W4M4B0</accession>
<protein>
    <recommendedName>
        <fullName evidence="4">Big-1 domain-containing protein</fullName>
    </recommendedName>
</protein>
<reference evidence="2 3" key="1">
    <citation type="journal article" date="2014" name="Nature">
        <title>An environmental bacterial taxon with a large and distinct metabolic repertoire.</title>
        <authorList>
            <person name="Wilson M.C."/>
            <person name="Mori T."/>
            <person name="Ruckert C."/>
            <person name="Uria A.R."/>
            <person name="Helf M.J."/>
            <person name="Takada K."/>
            <person name="Gernert C."/>
            <person name="Steffens U.A."/>
            <person name="Heycke N."/>
            <person name="Schmitt S."/>
            <person name="Rinke C."/>
            <person name="Helfrich E.J."/>
            <person name="Brachmann A.O."/>
            <person name="Gurgui C."/>
            <person name="Wakimoto T."/>
            <person name="Kracht M."/>
            <person name="Crusemann M."/>
            <person name="Hentschel U."/>
            <person name="Abe I."/>
            <person name="Matsunaga S."/>
            <person name="Kalinowski J."/>
            <person name="Takeyama H."/>
            <person name="Piel J."/>
        </authorList>
    </citation>
    <scope>NUCLEOTIDE SEQUENCE [LARGE SCALE GENOMIC DNA]</scope>
    <source>
        <strain evidence="3">TSY2</strain>
    </source>
</reference>
<keyword evidence="1" id="KW-0812">Transmembrane</keyword>